<protein>
    <submittedName>
        <fullName evidence="2">Homeobox-leucine zipper protein REVOLUTA-like</fullName>
    </submittedName>
</protein>
<evidence type="ECO:0000256" key="1">
    <source>
        <dbReference type="SAM" id="MobiDB-lite"/>
    </source>
</evidence>
<dbReference type="STRING" id="57577.A0A2K3LHR6"/>
<evidence type="ECO:0000313" key="3">
    <source>
        <dbReference type="Proteomes" id="UP000236291"/>
    </source>
</evidence>
<feature type="region of interest" description="Disordered" evidence="1">
    <location>
        <begin position="1"/>
        <end position="23"/>
    </location>
</feature>
<accession>A0A2K3LHR6</accession>
<organism evidence="2 3">
    <name type="scientific">Trifolium pratense</name>
    <name type="common">Red clover</name>
    <dbReference type="NCBI Taxonomy" id="57577"/>
    <lineage>
        <taxon>Eukaryota</taxon>
        <taxon>Viridiplantae</taxon>
        <taxon>Streptophyta</taxon>
        <taxon>Embryophyta</taxon>
        <taxon>Tracheophyta</taxon>
        <taxon>Spermatophyta</taxon>
        <taxon>Magnoliopsida</taxon>
        <taxon>eudicotyledons</taxon>
        <taxon>Gunneridae</taxon>
        <taxon>Pentapetalae</taxon>
        <taxon>rosids</taxon>
        <taxon>fabids</taxon>
        <taxon>Fabales</taxon>
        <taxon>Fabaceae</taxon>
        <taxon>Papilionoideae</taxon>
        <taxon>50 kb inversion clade</taxon>
        <taxon>NPAAA clade</taxon>
        <taxon>Hologalegina</taxon>
        <taxon>IRL clade</taxon>
        <taxon>Trifolieae</taxon>
        <taxon>Trifolium</taxon>
    </lineage>
</organism>
<reference evidence="2 3" key="1">
    <citation type="journal article" date="2014" name="Am. J. Bot.">
        <title>Genome assembly and annotation for red clover (Trifolium pratense; Fabaceae).</title>
        <authorList>
            <person name="Istvanek J."/>
            <person name="Jaros M."/>
            <person name="Krenek A."/>
            <person name="Repkova J."/>
        </authorList>
    </citation>
    <scope>NUCLEOTIDE SEQUENCE [LARGE SCALE GENOMIC DNA]</scope>
    <source>
        <strain evidence="3">cv. Tatra</strain>
        <tissue evidence="2">Young leaves</tissue>
    </source>
</reference>
<sequence>MDSYCRSLSGSGAGPNAAAASQFERTKMLPSGNLIRSCEGKKLKKTSGEVVYGMGQQPAVQRTFSQRLSRYVTHNLPPCKLFQPAV</sequence>
<keyword evidence="2" id="KW-0371">Homeobox</keyword>
<keyword evidence="2" id="KW-0238">DNA-binding</keyword>
<name>A0A2K3LHR6_TRIPR</name>
<comment type="caution">
    <text evidence="2">The sequence shown here is derived from an EMBL/GenBank/DDBJ whole genome shotgun (WGS) entry which is preliminary data.</text>
</comment>
<dbReference type="AlphaFoldDB" id="A0A2K3LHR6"/>
<proteinExistence type="predicted"/>
<reference evidence="2 3" key="2">
    <citation type="journal article" date="2017" name="Front. Plant Sci.">
        <title>Gene Classification and Mining of Molecular Markers Useful in Red Clover (Trifolium pratense) Breeding.</title>
        <authorList>
            <person name="Istvanek J."/>
            <person name="Dluhosova J."/>
            <person name="Dluhos P."/>
            <person name="Patkova L."/>
            <person name="Nedelnik J."/>
            <person name="Repkova J."/>
        </authorList>
    </citation>
    <scope>NUCLEOTIDE SEQUENCE [LARGE SCALE GENOMIC DNA]</scope>
    <source>
        <strain evidence="3">cv. Tatra</strain>
        <tissue evidence="2">Young leaves</tissue>
    </source>
</reference>
<dbReference type="InterPro" id="IPR044830">
    <property type="entry name" value="HD-Zip_III"/>
</dbReference>
<dbReference type="PANTHER" id="PTHR45950">
    <property type="entry name" value="HOMEOBOX-LEUCINE ZIPPER PROTEIN ATHB-14"/>
    <property type="match status" value="1"/>
</dbReference>
<dbReference type="Proteomes" id="UP000236291">
    <property type="component" value="Unassembled WGS sequence"/>
</dbReference>
<dbReference type="GO" id="GO:0003700">
    <property type="term" value="F:DNA-binding transcription factor activity"/>
    <property type="evidence" value="ECO:0007669"/>
    <property type="project" value="InterPro"/>
</dbReference>
<dbReference type="EMBL" id="ASHM01033445">
    <property type="protein sequence ID" value="PNX78072.1"/>
    <property type="molecule type" value="Genomic_DNA"/>
</dbReference>
<dbReference type="PANTHER" id="PTHR45950:SF10">
    <property type="entry name" value="HOMEOBOX-LEUCINE ZIPPER PROTEIN REVOLUTA"/>
    <property type="match status" value="1"/>
</dbReference>
<evidence type="ECO:0000313" key="2">
    <source>
        <dbReference type="EMBL" id="PNX78072.1"/>
    </source>
</evidence>
<gene>
    <name evidence="2" type="ORF">L195_g034046</name>
</gene>
<dbReference type="GO" id="GO:0003677">
    <property type="term" value="F:DNA binding"/>
    <property type="evidence" value="ECO:0007669"/>
    <property type="project" value="UniProtKB-KW"/>
</dbReference>